<dbReference type="Gene3D" id="3.40.190.10">
    <property type="entry name" value="Periplasmic binding protein-like II"/>
    <property type="match status" value="2"/>
</dbReference>
<dbReference type="PROSITE" id="PS01039">
    <property type="entry name" value="SBP_BACTERIAL_3"/>
    <property type="match status" value="1"/>
</dbReference>
<evidence type="ECO:0000256" key="1">
    <source>
        <dbReference type="ARBA" id="ARBA00004196"/>
    </source>
</evidence>
<dbReference type="InterPro" id="IPR001638">
    <property type="entry name" value="Solute-binding_3/MltF_N"/>
</dbReference>
<accession>A0A2T0XLD9</accession>
<comment type="subcellular location">
    <subcellularLocation>
        <location evidence="1">Cell envelope</location>
    </subcellularLocation>
</comment>
<evidence type="ECO:0000256" key="4">
    <source>
        <dbReference type="RuleBase" id="RU003744"/>
    </source>
</evidence>
<organism evidence="7 8">
    <name type="scientific">Jezberella montanilacus</name>
    <dbReference type="NCBI Taxonomy" id="323426"/>
    <lineage>
        <taxon>Bacteria</taxon>
        <taxon>Pseudomonadati</taxon>
        <taxon>Pseudomonadota</taxon>
        <taxon>Betaproteobacteria</taxon>
        <taxon>Burkholderiales</taxon>
        <taxon>Alcaligenaceae</taxon>
        <taxon>Jezberella</taxon>
    </lineage>
</organism>
<sequence>MAYYLNFFRDRDMNMKTIKKLLAGAGLALLSLGAIAQTNPSRLDEIIKTNKLRVCTPGDYKPFSLAKPDGSFEGLDIDLIQAAAKSLGVEVELIKSSWPKLLDDFVEKCDVAVGGISVSTDRAKRTGFMTAYMVNGKAPIARCEDKAKYQTVLDINKPTVTVITNPGGSNEKFVRANLPNAKVIVYNDNVTIFDQILQGKADVMISESVETIVQQKSKPGLCAINPDKPLQYGEMSFLLPRGDVAMKAFFDTWLHLSKESGEYKRILAKWVN</sequence>
<proteinExistence type="inferred from homology"/>
<dbReference type="Pfam" id="PF00497">
    <property type="entry name" value="SBP_bac_3"/>
    <property type="match status" value="1"/>
</dbReference>
<evidence type="ECO:0000256" key="5">
    <source>
        <dbReference type="SAM" id="SignalP"/>
    </source>
</evidence>
<dbReference type="EMBL" id="PVTV01000011">
    <property type="protein sequence ID" value="PRY99691.1"/>
    <property type="molecule type" value="Genomic_DNA"/>
</dbReference>
<gene>
    <name evidence="7" type="ORF">BCM14_1144</name>
</gene>
<feature type="signal peptide" evidence="5">
    <location>
        <begin position="1"/>
        <end position="36"/>
    </location>
</feature>
<evidence type="ECO:0000313" key="7">
    <source>
        <dbReference type="EMBL" id="PRY99691.1"/>
    </source>
</evidence>
<feature type="domain" description="Solute-binding protein family 3/N-terminal" evidence="6">
    <location>
        <begin position="51"/>
        <end position="272"/>
    </location>
</feature>
<feature type="chain" id="PRO_5015771642" evidence="5">
    <location>
        <begin position="37"/>
        <end position="272"/>
    </location>
</feature>
<dbReference type="SMART" id="SM00062">
    <property type="entry name" value="PBPb"/>
    <property type="match status" value="1"/>
</dbReference>
<evidence type="ECO:0000259" key="6">
    <source>
        <dbReference type="SMART" id="SM00062"/>
    </source>
</evidence>
<dbReference type="InterPro" id="IPR018313">
    <property type="entry name" value="SBP_3_CS"/>
</dbReference>
<comment type="caution">
    <text evidence="7">The sequence shown here is derived from an EMBL/GenBank/DDBJ whole genome shotgun (WGS) entry which is preliminary data.</text>
</comment>
<dbReference type="PANTHER" id="PTHR35936">
    <property type="entry name" value="MEMBRANE-BOUND LYTIC MUREIN TRANSGLYCOSYLASE F"/>
    <property type="match status" value="1"/>
</dbReference>
<evidence type="ECO:0000313" key="8">
    <source>
        <dbReference type="Proteomes" id="UP000238308"/>
    </source>
</evidence>
<keyword evidence="8" id="KW-1185">Reference proteome</keyword>
<evidence type="ECO:0000256" key="2">
    <source>
        <dbReference type="ARBA" id="ARBA00010333"/>
    </source>
</evidence>
<dbReference type="GO" id="GO:0030313">
    <property type="term" value="C:cell envelope"/>
    <property type="evidence" value="ECO:0007669"/>
    <property type="project" value="UniProtKB-SubCell"/>
</dbReference>
<evidence type="ECO:0000256" key="3">
    <source>
        <dbReference type="ARBA" id="ARBA00022729"/>
    </source>
</evidence>
<protein>
    <submittedName>
        <fullName evidence="7">Cyclohexadienyl dehydratase</fullName>
    </submittedName>
</protein>
<dbReference type="SUPFAM" id="SSF53850">
    <property type="entry name" value="Periplasmic binding protein-like II"/>
    <property type="match status" value="1"/>
</dbReference>
<keyword evidence="3 5" id="KW-0732">Signal</keyword>
<reference evidence="7 8" key="1">
    <citation type="submission" date="2018-03" db="EMBL/GenBank/DDBJ databases">
        <title>Genomic Encyclopedia of Type Strains, Phase III (KMG-III): the genomes of soil and plant-associated and newly described type strains.</title>
        <authorList>
            <person name="Whitman W."/>
        </authorList>
    </citation>
    <scope>NUCLEOTIDE SEQUENCE [LARGE SCALE GENOMIC DNA]</scope>
    <source>
        <strain evidence="7 8">MWH-P2sevCIIIb</strain>
    </source>
</reference>
<name>A0A2T0XLD9_9BURK</name>
<dbReference type="Proteomes" id="UP000238308">
    <property type="component" value="Unassembled WGS sequence"/>
</dbReference>
<dbReference type="PANTHER" id="PTHR35936:SF19">
    <property type="entry name" value="AMINO-ACID-BINDING PROTEIN YXEM-RELATED"/>
    <property type="match status" value="1"/>
</dbReference>
<dbReference type="AlphaFoldDB" id="A0A2T0XLD9"/>
<comment type="similarity">
    <text evidence="2 4">Belongs to the bacterial solute-binding protein 3 family.</text>
</comment>